<dbReference type="Proteomes" id="UP001154282">
    <property type="component" value="Unassembled WGS sequence"/>
</dbReference>
<accession>A0AAV0KCK6</accession>
<proteinExistence type="predicted"/>
<dbReference type="AlphaFoldDB" id="A0AAV0KCK6"/>
<evidence type="ECO:0000313" key="2">
    <source>
        <dbReference type="Proteomes" id="UP001154282"/>
    </source>
</evidence>
<protein>
    <submittedName>
        <fullName evidence="1">Uncharacterized protein</fullName>
    </submittedName>
</protein>
<name>A0AAV0KCK6_9ROSI</name>
<evidence type="ECO:0000313" key="1">
    <source>
        <dbReference type="EMBL" id="CAI0419813.1"/>
    </source>
</evidence>
<keyword evidence="2" id="KW-1185">Reference proteome</keyword>
<dbReference type="EMBL" id="CAMGYJ010000005">
    <property type="protein sequence ID" value="CAI0419813.1"/>
    <property type="molecule type" value="Genomic_DNA"/>
</dbReference>
<comment type="caution">
    <text evidence="1">The sequence shown here is derived from an EMBL/GenBank/DDBJ whole genome shotgun (WGS) entry which is preliminary data.</text>
</comment>
<reference evidence="1" key="1">
    <citation type="submission" date="2022-08" db="EMBL/GenBank/DDBJ databases">
        <authorList>
            <person name="Gutierrez-Valencia J."/>
        </authorList>
    </citation>
    <scope>NUCLEOTIDE SEQUENCE</scope>
</reference>
<sequence length="57" mass="6276">MSKGFMTDMGYASSLDHWLRISALLVDIALHNNYPSQGSYLAFGTDGSLSFVASRKF</sequence>
<gene>
    <name evidence="1" type="ORF">LITE_LOCUS18142</name>
</gene>
<organism evidence="1 2">
    <name type="scientific">Linum tenue</name>
    <dbReference type="NCBI Taxonomy" id="586396"/>
    <lineage>
        <taxon>Eukaryota</taxon>
        <taxon>Viridiplantae</taxon>
        <taxon>Streptophyta</taxon>
        <taxon>Embryophyta</taxon>
        <taxon>Tracheophyta</taxon>
        <taxon>Spermatophyta</taxon>
        <taxon>Magnoliopsida</taxon>
        <taxon>eudicotyledons</taxon>
        <taxon>Gunneridae</taxon>
        <taxon>Pentapetalae</taxon>
        <taxon>rosids</taxon>
        <taxon>fabids</taxon>
        <taxon>Malpighiales</taxon>
        <taxon>Linaceae</taxon>
        <taxon>Linum</taxon>
    </lineage>
</organism>